<evidence type="ECO:0000256" key="4">
    <source>
        <dbReference type="ARBA" id="ARBA00022692"/>
    </source>
</evidence>
<keyword evidence="7" id="KW-0325">Glycoprotein</keyword>
<accession>A0A0F9S231</accession>
<name>A0A0F9S231_9ZZZZ</name>
<keyword evidence="3" id="KW-0808">Transferase</keyword>
<keyword evidence="5" id="KW-1133">Transmembrane helix</keyword>
<evidence type="ECO:0000313" key="9">
    <source>
        <dbReference type="EMBL" id="KKN61149.1"/>
    </source>
</evidence>
<dbReference type="PANTHER" id="PTHR20961">
    <property type="entry name" value="GLYCOSYLTRANSFERASE"/>
    <property type="match status" value="1"/>
</dbReference>
<keyword evidence="2" id="KW-0328">Glycosyltransferase</keyword>
<comment type="caution">
    <text evidence="9">The sequence shown here is derived from an EMBL/GenBank/DDBJ whole genome shotgun (WGS) entry which is preliminary data.</text>
</comment>
<dbReference type="EMBL" id="LAZR01000669">
    <property type="protein sequence ID" value="KKN61149.1"/>
    <property type="molecule type" value="Genomic_DNA"/>
</dbReference>
<evidence type="ECO:0000256" key="7">
    <source>
        <dbReference type="ARBA" id="ARBA00023180"/>
    </source>
</evidence>
<comment type="subcellular location">
    <subcellularLocation>
        <location evidence="1">Membrane</location>
        <topology evidence="1">Single-pass membrane protein</topology>
    </subcellularLocation>
</comment>
<gene>
    <name evidence="9" type="ORF">LCGC14_0524930</name>
</gene>
<sequence length="329" mass="38052">MKVQNYPLFSNKYSNALIISTKVDPIKKQFEAGVYDDNGKLVKEALRQDSDYLEKEHFTQVDLQQLNKAHENSVDRLDGNYIYLGFYAEHYGHFLLETLSRLWAIKNPNQYDGFIFNNFVIPRKVDKLTKIASFFFNSLGLDSTKIIILKRNTFVDNLIVPNAQCYILNKAHPKYIDIFERLRCNVSAQNCSQLKLYLSRSKLQKRKRKVLNEHKIEEAFFQRGFQVVYMESLSINEQLSLLANANVIAGLEGSALHNCLFMKPGSKVINICGLRQPSRVKPNQVMCNELNSIDSMFIPFSGQVINEAKLIVRFDIPHLKRCLKILLFK</sequence>
<protein>
    <recommendedName>
        <fullName evidence="8">Glycosyltransferase 61 catalytic domain-containing protein</fullName>
    </recommendedName>
</protein>
<evidence type="ECO:0000256" key="5">
    <source>
        <dbReference type="ARBA" id="ARBA00022989"/>
    </source>
</evidence>
<dbReference type="InterPro" id="IPR007657">
    <property type="entry name" value="Glycosyltransferase_61"/>
</dbReference>
<keyword evidence="6" id="KW-0472">Membrane</keyword>
<evidence type="ECO:0000259" key="8">
    <source>
        <dbReference type="Pfam" id="PF04577"/>
    </source>
</evidence>
<evidence type="ECO:0000256" key="1">
    <source>
        <dbReference type="ARBA" id="ARBA00004167"/>
    </source>
</evidence>
<dbReference type="InterPro" id="IPR049625">
    <property type="entry name" value="Glyco_transf_61_cat"/>
</dbReference>
<evidence type="ECO:0000256" key="6">
    <source>
        <dbReference type="ARBA" id="ARBA00023136"/>
    </source>
</evidence>
<dbReference type="AlphaFoldDB" id="A0A0F9S231"/>
<dbReference type="GO" id="GO:0016020">
    <property type="term" value="C:membrane"/>
    <property type="evidence" value="ECO:0007669"/>
    <property type="project" value="UniProtKB-SubCell"/>
</dbReference>
<feature type="domain" description="Glycosyltransferase 61 catalytic" evidence="8">
    <location>
        <begin position="91"/>
        <end position="269"/>
    </location>
</feature>
<keyword evidence="4" id="KW-0812">Transmembrane</keyword>
<dbReference type="GO" id="GO:0035269">
    <property type="term" value="P:protein O-linked glycosylation via mannose"/>
    <property type="evidence" value="ECO:0007669"/>
    <property type="project" value="TreeGrafter"/>
</dbReference>
<proteinExistence type="predicted"/>
<dbReference type="GO" id="GO:0005783">
    <property type="term" value="C:endoplasmic reticulum"/>
    <property type="evidence" value="ECO:0007669"/>
    <property type="project" value="TreeGrafter"/>
</dbReference>
<dbReference type="Pfam" id="PF04577">
    <property type="entry name" value="Glyco_transf_61"/>
    <property type="match status" value="1"/>
</dbReference>
<evidence type="ECO:0000256" key="3">
    <source>
        <dbReference type="ARBA" id="ARBA00022679"/>
    </source>
</evidence>
<reference evidence="9" key="1">
    <citation type="journal article" date="2015" name="Nature">
        <title>Complex archaea that bridge the gap between prokaryotes and eukaryotes.</title>
        <authorList>
            <person name="Spang A."/>
            <person name="Saw J.H."/>
            <person name="Jorgensen S.L."/>
            <person name="Zaremba-Niedzwiedzka K."/>
            <person name="Martijn J."/>
            <person name="Lind A.E."/>
            <person name="van Eijk R."/>
            <person name="Schleper C."/>
            <person name="Guy L."/>
            <person name="Ettema T.J."/>
        </authorList>
    </citation>
    <scope>NUCLEOTIDE SEQUENCE</scope>
</reference>
<dbReference type="PANTHER" id="PTHR20961:SF38">
    <property type="entry name" value="PROTEIN O-LINKED-MANNOSE BETA-1,4-N-ACETYLGLUCOSAMINYLTRANSFERASE 2"/>
    <property type="match status" value="1"/>
</dbReference>
<dbReference type="GO" id="GO:0097363">
    <property type="term" value="F:protein O-acetylglucosaminyltransferase activity"/>
    <property type="evidence" value="ECO:0007669"/>
    <property type="project" value="TreeGrafter"/>
</dbReference>
<evidence type="ECO:0000256" key="2">
    <source>
        <dbReference type="ARBA" id="ARBA00022676"/>
    </source>
</evidence>
<organism evidence="9">
    <name type="scientific">marine sediment metagenome</name>
    <dbReference type="NCBI Taxonomy" id="412755"/>
    <lineage>
        <taxon>unclassified sequences</taxon>
        <taxon>metagenomes</taxon>
        <taxon>ecological metagenomes</taxon>
    </lineage>
</organism>